<accession>A0ABD2PB12</accession>
<dbReference type="Proteomes" id="UP001516400">
    <property type="component" value="Unassembled WGS sequence"/>
</dbReference>
<evidence type="ECO:0000313" key="1">
    <source>
        <dbReference type="EMBL" id="KAL3288060.1"/>
    </source>
</evidence>
<comment type="caution">
    <text evidence="1">The sequence shown here is derived from an EMBL/GenBank/DDBJ whole genome shotgun (WGS) entry which is preliminary data.</text>
</comment>
<reference evidence="1 2" key="1">
    <citation type="journal article" date="2021" name="BMC Biol.">
        <title>Horizontally acquired antibacterial genes associated with adaptive radiation of ladybird beetles.</title>
        <authorList>
            <person name="Li H.S."/>
            <person name="Tang X.F."/>
            <person name="Huang Y.H."/>
            <person name="Xu Z.Y."/>
            <person name="Chen M.L."/>
            <person name="Du X.Y."/>
            <person name="Qiu B.Y."/>
            <person name="Chen P.T."/>
            <person name="Zhang W."/>
            <person name="Slipinski A."/>
            <person name="Escalona H.E."/>
            <person name="Waterhouse R.M."/>
            <person name="Zwick A."/>
            <person name="Pang H."/>
        </authorList>
    </citation>
    <scope>NUCLEOTIDE SEQUENCE [LARGE SCALE GENOMIC DNA]</scope>
    <source>
        <strain evidence="1">SYSU2018</strain>
    </source>
</reference>
<sequence length="99" mass="11315">MSYNLLKEHNKMQSRVGTLKLEMDDSKQMRRELLTSTAENNFLHAQVEKYKAEEKRQNKEIVEVDGFKGGEPVNLDAIELESVEANKVSERTGPGTQTF</sequence>
<keyword evidence="2" id="KW-1185">Reference proteome</keyword>
<proteinExistence type="predicted"/>
<evidence type="ECO:0000313" key="2">
    <source>
        <dbReference type="Proteomes" id="UP001516400"/>
    </source>
</evidence>
<organism evidence="1 2">
    <name type="scientific">Cryptolaemus montrouzieri</name>
    <dbReference type="NCBI Taxonomy" id="559131"/>
    <lineage>
        <taxon>Eukaryota</taxon>
        <taxon>Metazoa</taxon>
        <taxon>Ecdysozoa</taxon>
        <taxon>Arthropoda</taxon>
        <taxon>Hexapoda</taxon>
        <taxon>Insecta</taxon>
        <taxon>Pterygota</taxon>
        <taxon>Neoptera</taxon>
        <taxon>Endopterygota</taxon>
        <taxon>Coleoptera</taxon>
        <taxon>Polyphaga</taxon>
        <taxon>Cucujiformia</taxon>
        <taxon>Coccinelloidea</taxon>
        <taxon>Coccinellidae</taxon>
        <taxon>Scymninae</taxon>
        <taxon>Scymnini</taxon>
        <taxon>Cryptolaemus</taxon>
    </lineage>
</organism>
<gene>
    <name evidence="1" type="ORF">HHI36_002511</name>
</gene>
<dbReference type="EMBL" id="JABFTP020000185">
    <property type="protein sequence ID" value="KAL3288060.1"/>
    <property type="molecule type" value="Genomic_DNA"/>
</dbReference>
<name>A0ABD2PB12_9CUCU</name>
<dbReference type="AlphaFoldDB" id="A0ABD2PB12"/>
<protein>
    <submittedName>
        <fullName evidence="1">Uncharacterized protein</fullName>
    </submittedName>
</protein>